<dbReference type="eggNOG" id="ENOG502TAGZ">
    <property type="taxonomic scope" value="Eukaryota"/>
</dbReference>
<evidence type="ECO:0000313" key="1">
    <source>
        <dbReference type="EMBL" id="EPB92382.1"/>
    </source>
</evidence>
<keyword evidence="2" id="KW-1185">Reference proteome</keyword>
<reference evidence="2" key="1">
    <citation type="submission" date="2013-05" db="EMBL/GenBank/DDBJ databases">
        <title>The Genome sequence of Mucor circinelloides f. circinelloides 1006PhL.</title>
        <authorList>
            <consortium name="The Broad Institute Genomics Platform"/>
            <person name="Cuomo C."/>
            <person name="Earl A."/>
            <person name="Findley K."/>
            <person name="Lee S.C."/>
            <person name="Walker B."/>
            <person name="Young S."/>
            <person name="Zeng Q."/>
            <person name="Gargeya S."/>
            <person name="Fitzgerald M."/>
            <person name="Haas B."/>
            <person name="Abouelleil A."/>
            <person name="Allen A.W."/>
            <person name="Alvarado L."/>
            <person name="Arachchi H.M."/>
            <person name="Berlin A.M."/>
            <person name="Chapman S.B."/>
            <person name="Gainer-Dewar J."/>
            <person name="Goldberg J."/>
            <person name="Griggs A."/>
            <person name="Gujja S."/>
            <person name="Hansen M."/>
            <person name="Howarth C."/>
            <person name="Imamovic A."/>
            <person name="Ireland A."/>
            <person name="Larimer J."/>
            <person name="McCowan C."/>
            <person name="Murphy C."/>
            <person name="Pearson M."/>
            <person name="Poon T.W."/>
            <person name="Priest M."/>
            <person name="Roberts A."/>
            <person name="Saif S."/>
            <person name="Shea T."/>
            <person name="Sisk P."/>
            <person name="Sykes S."/>
            <person name="Wortman J."/>
            <person name="Nusbaum C."/>
            <person name="Birren B."/>
        </authorList>
    </citation>
    <scope>NUCLEOTIDE SEQUENCE [LARGE SCALE GENOMIC DNA]</scope>
    <source>
        <strain evidence="2">1006PhL</strain>
    </source>
</reference>
<dbReference type="InParanoid" id="S2JVG5"/>
<dbReference type="OrthoDB" id="273230at2759"/>
<name>S2JVG5_MUCC1</name>
<proteinExistence type="predicted"/>
<gene>
    <name evidence="1" type="ORF">HMPREF1544_00680</name>
</gene>
<dbReference type="VEuPathDB" id="FungiDB:HMPREF1544_00680"/>
<accession>S2JVG5</accession>
<dbReference type="AlphaFoldDB" id="S2JVG5"/>
<dbReference type="EMBL" id="KE123900">
    <property type="protein sequence ID" value="EPB92382.1"/>
    <property type="molecule type" value="Genomic_DNA"/>
</dbReference>
<protein>
    <submittedName>
        <fullName evidence="1">Uncharacterized protein</fullName>
    </submittedName>
</protein>
<dbReference type="Proteomes" id="UP000014254">
    <property type="component" value="Unassembled WGS sequence"/>
</dbReference>
<organism evidence="1 2">
    <name type="scientific">Mucor circinelloides f. circinelloides (strain 1006PhL)</name>
    <name type="common">Mucormycosis agent</name>
    <name type="synonym">Calyptromyces circinelloides</name>
    <dbReference type="NCBI Taxonomy" id="1220926"/>
    <lineage>
        <taxon>Eukaryota</taxon>
        <taxon>Fungi</taxon>
        <taxon>Fungi incertae sedis</taxon>
        <taxon>Mucoromycota</taxon>
        <taxon>Mucoromycotina</taxon>
        <taxon>Mucoromycetes</taxon>
        <taxon>Mucorales</taxon>
        <taxon>Mucorineae</taxon>
        <taxon>Mucoraceae</taxon>
        <taxon>Mucor</taxon>
    </lineage>
</organism>
<dbReference type="OMA" id="DEMAYAI"/>
<evidence type="ECO:0000313" key="2">
    <source>
        <dbReference type="Proteomes" id="UP000014254"/>
    </source>
</evidence>
<sequence>MPSLTSRLFNHNQSNKQQQQQQQQETSCCSCGCHHHQHSNNNISEETSTIILSPTRWFPRIRRRSSSTSSCASFFDENSTSSANSSRRASAEYIHEIEDKQIDEFEDLYRLAVDEMAYAIESQGSIYYSGDLMTTTEAVNNCLNRFQQLMQTLHSDRSHKFQQEWTDILFELRSRLESLPFDYSE</sequence>